<sequence length="2025" mass="219138">MGENAMRRVHRFLLALTATLALLATTIVGAVLPAAVAHDHDGDHDEYEVLFFHLTTGFRHDSIPAAIQAVEELGAEHGFSVTETQDPTVFSDENLDNYAAVVFFTDGENTLNASQRTAFERYIHRGGGFVGLHSTSNMDKTDWPWWSDLMGHAFFANHPPIQSATMHVEDGDHPATAHLGETWEWPDDEWYNFTANPRDAGAHVLLTVDESTYNGGQMGDDHPIAWCNEFDGGRTFYTAIGHSSSHYQDADMRQHILGGIEWAAGVVDGDCGEPREGIPTEAAFEKVALDDNTANPMKMDIAPDGRVFYTELAGTLKVWHPDTQGIGVAGQLDVYRDHENGLMGIALDPDFEENNHIYLFYSDPDSMEVDNTAGGLQRISRFELDPVGETLIMDSEVAILEFPHQRQECCHSSGDLKFDSEGNLYLSTGDDTNPFGSQNFAPIDYRDGRAPWDAGRSSGNTNDLRGKIIRITPLDDPGDEPGLGSTYTVPDDNLFTEANDAYHHLFPNGEYDADLARPEIYVMGLRNPFGIGIDSATDELWIGDVGPDSNPSGGSDPNRGPRGYDSWTKVTEAGNYGWPFCYIAQEPYRQWTFPSGPAGDFYDCENGAVNDSPRNTGLEQLPPATPRTLWYPYCPYTAPPAFPEIPSGNVSGGQNYGCGRAAFMGDVYHFDAGLEAEGKFPEYYDGKPFVIEWERDIIASITMDDGEYVPGSFEEFMFGYRMDDGLRFRKPHDLQFGPDGNMYLIEWGDSFNFGGGGVNPDSGLYRISYVKGGRTPVASASATPDNGQPPLEVSFSSEGSFDPDGEDITYQWNFGDGTTSDDPNPTYTYTEPGVYPVQLVVTDTTDRSSSSSLTITVGNTRPEVTIEFPHHGQIFEWGDEIPYEVTVVDAEEGSTDDGGISCDEVTVQRGLWHSTGESAHVHPGPTQTGCEGVIQTQADADHGEDADIATVITASYTDTGDHPDAQPLTGGVTHLLQPKRKQAQFFDDASDGVSVSAANDSQTGGTSAIAGQNGDWASYEPYNLDGIDQLTLRASALSDTTVEVRRDAPDGELLGTADIDGTVSVDRVDGPDGFGSAVRLNSSGPLEYVEMPEGIVSDVDDFTISAWVDWNGSQTWTRIFDFGSGTGTYMFLTPSAGGTGNMRYGITTSGGGAAENQINAQQPLPTDGWQHVAVTQSGTTGTLYLNGEPVGTNTNMTLSPSDLGATEQNWIGESQWAADPLLNGAVDDFNIFDHALSQEEIQSLMAAPGGGDVGGGNVAWYQFDEDGGTTALDSSAQENHATIAVSDTIASWANVTFDLAETSGTFPLHLVFPEGQARVNWMEFGDPPDDPGDPDDPEMPICEDETVVDRDDFEGDGLDENRWTVVEPDAENLSVEDGQLNIQTVLGRDFFAGDGTLPNVVVQDLPDGAWTATTSMNWTPAQNYQNAGLVVWVDEEHYVKAGMVHNNGRAFELIKEVSGSPSFEGNVNVGGDFPSEFQLRYVYDGDTLEAQFSADGDSWTSIGTTDLGGLDDPSVGVYATNSTSADATEPPVASYNWFSLEFAGDAAERSVSDDFSGSELDGCRWDRVVRYDTDLLDVSDGALHITTTDQDIFGGNNTDLPNLVLQEAPEGDWSVETKMHAPLERNWQNAGLLVYDDDDNYLKAGFVATNQPGEPRAVSAEVVAEVGAAAEVTNDAAPDDVDDWWLRLTKQGDTYTFEWRPDSTAEWTTFPSSPSISLEDPAFGVYATGSSSQQDDQEITVSWQCFALAGEDEDVCPESDDPGDPPEVSAALDPDEPDGDAGWYVSPVTVTLTADDGADVEYRLGGDEWLEYDEPVTVDEDGEHTVEYRASNESGTSDVGSVSVSLDQAPPETSATLDGDEDGDGYVGPVTVTLAAEDATSGVGETHYRMAGDDEPVEYDEPFVVMGEGEQTVEFRSVDVAGNVEEWQQVTFDVAPLECPEPDDRETVVVGGVDSGVVNRDVGNGCTINDLIVDREEWPNQGAFVRHVREVTGQLVDDGVITAREGRDINRAAAQNAGRGSRGSV</sequence>
<dbReference type="Pfam" id="PF06283">
    <property type="entry name" value="ThuA"/>
    <property type="match status" value="1"/>
</dbReference>
<dbReference type="InterPro" id="IPR011042">
    <property type="entry name" value="6-blade_b-propeller_TolB-like"/>
</dbReference>
<feature type="compositionally biased region" description="Low complexity" evidence="3">
    <location>
        <begin position="1834"/>
        <end position="1845"/>
    </location>
</feature>
<dbReference type="Pfam" id="PF17851">
    <property type="entry name" value="GH43_C2"/>
    <property type="match status" value="2"/>
</dbReference>
<dbReference type="InterPro" id="IPR006584">
    <property type="entry name" value="Cellulose-bd_IV"/>
</dbReference>
<dbReference type="GO" id="GO:0030246">
    <property type="term" value="F:carbohydrate binding"/>
    <property type="evidence" value="ECO:0007669"/>
    <property type="project" value="InterPro"/>
</dbReference>
<feature type="domain" description="PKD" evidence="4">
    <location>
        <begin position="776"/>
        <end position="857"/>
    </location>
</feature>
<dbReference type="Pfam" id="PF07995">
    <property type="entry name" value="GSDH"/>
    <property type="match status" value="1"/>
</dbReference>
<keyword evidence="1" id="KW-0732">Signal</keyword>
<organism evidence="5 6">
    <name type="scientific">Phytoactinopolyspora mesophila</name>
    <dbReference type="NCBI Taxonomy" id="2650750"/>
    <lineage>
        <taxon>Bacteria</taxon>
        <taxon>Bacillati</taxon>
        <taxon>Actinomycetota</taxon>
        <taxon>Actinomycetes</taxon>
        <taxon>Jiangellales</taxon>
        <taxon>Jiangellaceae</taxon>
        <taxon>Phytoactinopolyspora</taxon>
    </lineage>
</organism>
<dbReference type="InterPro" id="IPR058094">
    <property type="entry name" value="Ig-like_OmpL47-like"/>
</dbReference>
<dbReference type="Pfam" id="PF18911">
    <property type="entry name" value="PKD_4"/>
    <property type="match status" value="1"/>
</dbReference>
<dbReference type="InterPro" id="IPR029010">
    <property type="entry name" value="ThuA-like"/>
</dbReference>
<name>A0A7K3M120_9ACTN</name>
<dbReference type="InterPro" id="IPR011041">
    <property type="entry name" value="Quinoprot_gluc/sorb_DH_b-prop"/>
</dbReference>
<dbReference type="InterPro" id="IPR008979">
    <property type="entry name" value="Galactose-bd-like_sf"/>
</dbReference>
<feature type="compositionally biased region" description="Acidic residues" evidence="3">
    <location>
        <begin position="1753"/>
        <end position="1764"/>
    </location>
</feature>
<gene>
    <name evidence="5" type="ORF">F7O44_07680</name>
</gene>
<dbReference type="PANTHER" id="PTHR40469">
    <property type="entry name" value="SECRETED GLYCOSYL HYDROLASE"/>
    <property type="match status" value="1"/>
</dbReference>
<dbReference type="SUPFAM" id="SSF50952">
    <property type="entry name" value="Soluble quinoprotein glucose dehydrogenase"/>
    <property type="match status" value="1"/>
</dbReference>
<evidence type="ECO:0000256" key="2">
    <source>
        <dbReference type="ARBA" id="ARBA00023157"/>
    </source>
</evidence>
<feature type="region of interest" description="Disordered" evidence="3">
    <location>
        <begin position="542"/>
        <end position="564"/>
    </location>
</feature>
<dbReference type="InterPro" id="IPR035986">
    <property type="entry name" value="PKD_dom_sf"/>
</dbReference>
<dbReference type="PANTHER" id="PTHR40469:SF2">
    <property type="entry name" value="GALACTOSE-BINDING DOMAIN-LIKE SUPERFAMILY PROTEIN"/>
    <property type="match status" value="1"/>
</dbReference>
<dbReference type="SUPFAM" id="SSF49899">
    <property type="entry name" value="Concanavalin A-like lectins/glucanases"/>
    <property type="match status" value="3"/>
</dbReference>
<dbReference type="Gene3D" id="3.30.1920.20">
    <property type="match status" value="1"/>
</dbReference>
<dbReference type="SMART" id="SM00606">
    <property type="entry name" value="CBD_IV"/>
    <property type="match status" value="1"/>
</dbReference>
<dbReference type="InterPro" id="IPR013783">
    <property type="entry name" value="Ig-like_fold"/>
</dbReference>
<evidence type="ECO:0000313" key="5">
    <source>
        <dbReference type="EMBL" id="NDL56950.1"/>
    </source>
</evidence>
<dbReference type="InterPro" id="IPR029062">
    <property type="entry name" value="Class_I_gatase-like"/>
</dbReference>
<evidence type="ECO:0000256" key="3">
    <source>
        <dbReference type="SAM" id="MobiDB-lite"/>
    </source>
</evidence>
<dbReference type="InterPro" id="IPR012938">
    <property type="entry name" value="Glc/Sorbosone_DH"/>
</dbReference>
<evidence type="ECO:0000256" key="1">
    <source>
        <dbReference type="ARBA" id="ARBA00022729"/>
    </source>
</evidence>
<dbReference type="Pfam" id="PF03422">
    <property type="entry name" value="CBM_6"/>
    <property type="match status" value="1"/>
</dbReference>
<dbReference type="Pfam" id="PF13385">
    <property type="entry name" value="Laminin_G_3"/>
    <property type="match status" value="1"/>
</dbReference>
<proteinExistence type="predicted"/>
<dbReference type="CDD" id="cd04084">
    <property type="entry name" value="CBM6_xylanase-like"/>
    <property type="match status" value="1"/>
</dbReference>
<feature type="region of interest" description="Disordered" evidence="3">
    <location>
        <begin position="1829"/>
        <end position="1864"/>
    </location>
</feature>
<dbReference type="SUPFAM" id="SSF49785">
    <property type="entry name" value="Galactose-binding domain-like"/>
    <property type="match status" value="1"/>
</dbReference>
<dbReference type="Gene3D" id="2.60.40.10">
    <property type="entry name" value="Immunoglobulins"/>
    <property type="match status" value="1"/>
</dbReference>
<dbReference type="InterPro" id="IPR013320">
    <property type="entry name" value="ConA-like_dom_sf"/>
</dbReference>
<dbReference type="Proteomes" id="UP000460435">
    <property type="component" value="Unassembled WGS sequence"/>
</dbReference>
<evidence type="ECO:0000259" key="4">
    <source>
        <dbReference type="PROSITE" id="PS50093"/>
    </source>
</evidence>
<keyword evidence="2" id="KW-1015">Disulfide bond</keyword>
<dbReference type="InterPro" id="IPR000601">
    <property type="entry name" value="PKD_dom"/>
</dbReference>
<dbReference type="Gene3D" id="3.40.50.880">
    <property type="match status" value="1"/>
</dbReference>
<dbReference type="CDD" id="cd00146">
    <property type="entry name" value="PKD"/>
    <property type="match status" value="1"/>
</dbReference>
<dbReference type="InterPro" id="IPR005084">
    <property type="entry name" value="CBM6"/>
</dbReference>
<dbReference type="InterPro" id="IPR041542">
    <property type="entry name" value="GH43_C2"/>
</dbReference>
<dbReference type="InterPro" id="IPR022409">
    <property type="entry name" value="PKD/Chitinase_dom"/>
</dbReference>
<dbReference type="PROSITE" id="PS50093">
    <property type="entry name" value="PKD"/>
    <property type="match status" value="1"/>
</dbReference>
<keyword evidence="6" id="KW-1185">Reference proteome</keyword>
<dbReference type="SUPFAM" id="SSF52317">
    <property type="entry name" value="Class I glutamine amidotransferase-like"/>
    <property type="match status" value="1"/>
</dbReference>
<dbReference type="Gene3D" id="2.120.10.30">
    <property type="entry name" value="TolB, C-terminal domain"/>
    <property type="match status" value="1"/>
</dbReference>
<protein>
    <submittedName>
        <fullName evidence="5">DUF1349 domain-containing protein</fullName>
    </submittedName>
</protein>
<dbReference type="NCBIfam" id="NF047446">
    <property type="entry name" value="barrel_OmpL47"/>
    <property type="match status" value="2"/>
</dbReference>
<comment type="caution">
    <text evidence="5">The sequence shown here is derived from an EMBL/GenBank/DDBJ whole genome shotgun (WGS) entry which is preliminary data.</text>
</comment>
<dbReference type="EMBL" id="WLZY01000002">
    <property type="protein sequence ID" value="NDL56950.1"/>
    <property type="molecule type" value="Genomic_DNA"/>
</dbReference>
<dbReference type="InterPro" id="IPR006558">
    <property type="entry name" value="LamG-like"/>
</dbReference>
<dbReference type="Gene3D" id="2.60.120.260">
    <property type="entry name" value="Galactose-binding domain-like"/>
    <property type="match status" value="1"/>
</dbReference>
<dbReference type="Gene3D" id="2.60.120.200">
    <property type="match status" value="3"/>
</dbReference>
<feature type="region of interest" description="Disordered" evidence="3">
    <location>
        <begin position="1753"/>
        <end position="1784"/>
    </location>
</feature>
<reference evidence="5 6" key="1">
    <citation type="submission" date="2019-11" db="EMBL/GenBank/DDBJ databases">
        <authorList>
            <person name="Li X.-J."/>
            <person name="Feng X.-M."/>
        </authorList>
    </citation>
    <scope>NUCLEOTIDE SEQUENCE [LARGE SCALE GENOMIC DNA]</scope>
    <source>
        <strain evidence="5 6">XMNu-373</strain>
    </source>
</reference>
<accession>A0A7K3M120</accession>
<dbReference type="SMART" id="SM00560">
    <property type="entry name" value="LamGL"/>
    <property type="match status" value="1"/>
</dbReference>
<dbReference type="SUPFAM" id="SSF49299">
    <property type="entry name" value="PKD domain"/>
    <property type="match status" value="1"/>
</dbReference>
<dbReference type="SMART" id="SM00089">
    <property type="entry name" value="PKD"/>
    <property type="match status" value="1"/>
</dbReference>
<dbReference type="GO" id="GO:0005975">
    <property type="term" value="P:carbohydrate metabolic process"/>
    <property type="evidence" value="ECO:0007669"/>
    <property type="project" value="UniProtKB-ARBA"/>
</dbReference>
<evidence type="ECO:0000313" key="6">
    <source>
        <dbReference type="Proteomes" id="UP000460435"/>
    </source>
</evidence>